<sequence length="62" mass="7599">MMESCVIGNSTLLHVLLPVLPHFIRRLFFFSFWISNTLQERPTPEQYMYFSSFRKWYEDGKY</sequence>
<name>G9P3X9_HYPAI</name>
<evidence type="ECO:0000313" key="2">
    <source>
        <dbReference type="EMBL" id="EHK43084.1"/>
    </source>
</evidence>
<dbReference type="HOGENOM" id="CLU_2904475_0_0_1"/>
<keyword evidence="1" id="KW-0812">Transmembrane</keyword>
<feature type="transmembrane region" description="Helical" evidence="1">
    <location>
        <begin position="12"/>
        <end position="34"/>
    </location>
</feature>
<dbReference type="EMBL" id="ABDG02000026">
    <property type="protein sequence ID" value="EHK43084.1"/>
    <property type="molecule type" value="Genomic_DNA"/>
</dbReference>
<gene>
    <name evidence="2" type="ORF">TRIATDRAFT_301031</name>
</gene>
<comment type="caution">
    <text evidence="2">The sequence shown here is derived from an EMBL/GenBank/DDBJ whole genome shotgun (WGS) entry which is preliminary data.</text>
</comment>
<evidence type="ECO:0000313" key="3">
    <source>
        <dbReference type="Proteomes" id="UP000005426"/>
    </source>
</evidence>
<keyword evidence="1" id="KW-1133">Transmembrane helix</keyword>
<keyword evidence="1" id="KW-0472">Membrane</keyword>
<organism evidence="2 3">
    <name type="scientific">Hypocrea atroviridis (strain ATCC 20476 / IMI 206040)</name>
    <name type="common">Trichoderma atroviride</name>
    <dbReference type="NCBI Taxonomy" id="452589"/>
    <lineage>
        <taxon>Eukaryota</taxon>
        <taxon>Fungi</taxon>
        <taxon>Dikarya</taxon>
        <taxon>Ascomycota</taxon>
        <taxon>Pezizomycotina</taxon>
        <taxon>Sordariomycetes</taxon>
        <taxon>Hypocreomycetidae</taxon>
        <taxon>Hypocreales</taxon>
        <taxon>Hypocreaceae</taxon>
        <taxon>Trichoderma</taxon>
    </lineage>
</organism>
<dbReference type="AlphaFoldDB" id="G9P3X9"/>
<accession>G9P3X9</accession>
<protein>
    <submittedName>
        <fullName evidence="2">Uncharacterized protein</fullName>
    </submittedName>
</protein>
<reference evidence="2 3" key="1">
    <citation type="journal article" date="2011" name="Genome Biol.">
        <title>Comparative genome sequence analysis underscores mycoparasitism as the ancestral life style of Trichoderma.</title>
        <authorList>
            <person name="Kubicek C.P."/>
            <person name="Herrera-Estrella A."/>
            <person name="Seidl-Seiboth V."/>
            <person name="Martinez D.A."/>
            <person name="Druzhinina I.S."/>
            <person name="Thon M."/>
            <person name="Zeilinger S."/>
            <person name="Casas-Flores S."/>
            <person name="Horwitz B.A."/>
            <person name="Mukherjee P.K."/>
            <person name="Mukherjee M."/>
            <person name="Kredics L."/>
            <person name="Alcaraz L.D."/>
            <person name="Aerts A."/>
            <person name="Antal Z."/>
            <person name="Atanasova L."/>
            <person name="Cervantes-Badillo M.G."/>
            <person name="Challacombe J."/>
            <person name="Chertkov O."/>
            <person name="McCluskey K."/>
            <person name="Coulpier F."/>
            <person name="Deshpande N."/>
            <person name="von Doehren H."/>
            <person name="Ebbole D.J."/>
            <person name="Esquivel-Naranjo E.U."/>
            <person name="Fekete E."/>
            <person name="Flipphi M."/>
            <person name="Glaser F."/>
            <person name="Gomez-Rodriguez E.Y."/>
            <person name="Gruber S."/>
            <person name="Han C."/>
            <person name="Henrissat B."/>
            <person name="Hermosa R."/>
            <person name="Hernandez-Onate M."/>
            <person name="Karaffa L."/>
            <person name="Kosti I."/>
            <person name="Le Crom S."/>
            <person name="Lindquist E."/>
            <person name="Lucas S."/>
            <person name="Luebeck M."/>
            <person name="Luebeck P.S."/>
            <person name="Margeot A."/>
            <person name="Metz B."/>
            <person name="Misra M."/>
            <person name="Nevalainen H."/>
            <person name="Omann M."/>
            <person name="Packer N."/>
            <person name="Perrone G."/>
            <person name="Uresti-Rivera E.E."/>
            <person name="Salamov A."/>
            <person name="Schmoll M."/>
            <person name="Seiboth B."/>
            <person name="Shapiro H."/>
            <person name="Sukno S."/>
            <person name="Tamayo-Ramos J.A."/>
            <person name="Tisch D."/>
            <person name="Wiest A."/>
            <person name="Wilkinson H.H."/>
            <person name="Zhang M."/>
            <person name="Coutinho P.M."/>
            <person name="Kenerley C.M."/>
            <person name="Monte E."/>
            <person name="Baker S.E."/>
            <person name="Grigoriev I.V."/>
        </authorList>
    </citation>
    <scope>NUCLEOTIDE SEQUENCE [LARGE SCALE GENOMIC DNA]</scope>
    <source>
        <strain evidence="3">ATCC 20476 / IMI 206040</strain>
    </source>
</reference>
<proteinExistence type="predicted"/>
<dbReference type="Proteomes" id="UP000005426">
    <property type="component" value="Unassembled WGS sequence"/>
</dbReference>
<keyword evidence="3" id="KW-1185">Reference proteome</keyword>
<evidence type="ECO:0000256" key="1">
    <source>
        <dbReference type="SAM" id="Phobius"/>
    </source>
</evidence>